<dbReference type="InterPro" id="IPR007569">
    <property type="entry name" value="DUF559"/>
</dbReference>
<dbReference type="Gene3D" id="3.40.960.10">
    <property type="entry name" value="VSR Endonuclease"/>
    <property type="match status" value="1"/>
</dbReference>
<evidence type="ECO:0000259" key="1">
    <source>
        <dbReference type="Pfam" id="PF04480"/>
    </source>
</evidence>
<reference evidence="2" key="2">
    <citation type="submission" date="2020-09" db="EMBL/GenBank/DDBJ databases">
        <authorList>
            <person name="Sun Q."/>
            <person name="Ohkuma M."/>
        </authorList>
    </citation>
    <scope>NUCLEOTIDE SEQUENCE</scope>
    <source>
        <strain evidence="2">JCM 19831</strain>
    </source>
</reference>
<evidence type="ECO:0000313" key="2">
    <source>
        <dbReference type="EMBL" id="GGM80402.1"/>
    </source>
</evidence>
<keyword evidence="3" id="KW-1185">Reference proteome</keyword>
<organism evidence="2 3">
    <name type="scientific">Dactylosporangium sucinum</name>
    <dbReference type="NCBI Taxonomy" id="1424081"/>
    <lineage>
        <taxon>Bacteria</taxon>
        <taxon>Bacillati</taxon>
        <taxon>Actinomycetota</taxon>
        <taxon>Actinomycetes</taxon>
        <taxon>Micromonosporales</taxon>
        <taxon>Micromonosporaceae</taxon>
        <taxon>Dactylosporangium</taxon>
    </lineage>
</organism>
<dbReference type="EMBL" id="BMPI01000083">
    <property type="protein sequence ID" value="GGM80402.1"/>
    <property type="molecule type" value="Genomic_DNA"/>
</dbReference>
<dbReference type="SUPFAM" id="SSF52980">
    <property type="entry name" value="Restriction endonuclease-like"/>
    <property type="match status" value="1"/>
</dbReference>
<dbReference type="Proteomes" id="UP000642070">
    <property type="component" value="Unassembled WGS sequence"/>
</dbReference>
<dbReference type="InterPro" id="IPR011335">
    <property type="entry name" value="Restrct_endonuc-II-like"/>
</dbReference>
<proteinExistence type="predicted"/>
<dbReference type="RefSeq" id="WP_190256890.1">
    <property type="nucleotide sequence ID" value="NZ_BMPI01000083.1"/>
</dbReference>
<feature type="domain" description="DUF559" evidence="1">
    <location>
        <begin position="266"/>
        <end position="339"/>
    </location>
</feature>
<dbReference type="Pfam" id="PF04480">
    <property type="entry name" value="DUF559"/>
    <property type="match status" value="1"/>
</dbReference>
<dbReference type="AlphaFoldDB" id="A0A917UE21"/>
<accession>A0A917UE21</accession>
<protein>
    <recommendedName>
        <fullName evidence="1">DUF559 domain-containing protein</fullName>
    </recommendedName>
</protein>
<reference evidence="2" key="1">
    <citation type="journal article" date="2014" name="Int. J. Syst. Evol. Microbiol.">
        <title>Complete genome sequence of Corynebacterium casei LMG S-19264T (=DSM 44701T), isolated from a smear-ripened cheese.</title>
        <authorList>
            <consortium name="US DOE Joint Genome Institute (JGI-PGF)"/>
            <person name="Walter F."/>
            <person name="Albersmeier A."/>
            <person name="Kalinowski J."/>
            <person name="Ruckert C."/>
        </authorList>
    </citation>
    <scope>NUCLEOTIDE SEQUENCE</scope>
    <source>
        <strain evidence="2">JCM 19831</strain>
    </source>
</reference>
<evidence type="ECO:0000313" key="3">
    <source>
        <dbReference type="Proteomes" id="UP000642070"/>
    </source>
</evidence>
<comment type="caution">
    <text evidence="2">The sequence shown here is derived from an EMBL/GenBank/DDBJ whole genome shotgun (WGS) entry which is preliminary data.</text>
</comment>
<sequence length="351" mass="38120">MTTGVRWWAEPPPGRTSYLADVDPDLLSVGLDPLPAGAPAVVRFHPAAGRTVAQYVGAFLDALDRAAVELFPRWLPGAERLDGRSELGLAAARALAGRLAAQSEHFGPFLADTADRALRGAPAAPGRFPAEVRARGLGSILASAYSRFAAAVLIDLPAELTPDDERALVGAAEWLAGHGRFTVWLAGPALRFVDRIPTVRITLPVYLKDLAAGPALSPAAAEPPPALLTWPPLAGLPRADSPAEQALERALAPHDWAAGRCWNHEFDWHLLAKTYRLDLFWPADGVVVEVDGDDHRSRWKYADDRRRDVQLQLLGHDVLRFTNEQVLHDPTAAALTIRDLLQLRRSSHSPK</sequence>
<name>A0A917UE21_9ACTN</name>
<gene>
    <name evidence="2" type="ORF">GCM10007977_097350</name>
</gene>